<dbReference type="OrthoDB" id="4708870at2759"/>
<evidence type="ECO:0000256" key="1">
    <source>
        <dbReference type="SAM" id="MobiDB-lite"/>
    </source>
</evidence>
<feature type="region of interest" description="Disordered" evidence="1">
    <location>
        <begin position="278"/>
        <end position="350"/>
    </location>
</feature>
<feature type="compositionally biased region" description="Basic residues" evidence="1">
    <location>
        <begin position="341"/>
        <end position="350"/>
    </location>
</feature>
<feature type="compositionally biased region" description="Polar residues" evidence="1">
    <location>
        <begin position="281"/>
        <end position="317"/>
    </location>
</feature>
<keyword evidence="3" id="KW-1185">Reference proteome</keyword>
<sequence>MGGSAFASGEHPLSTPRMPPKVYDLVKAKCMAALRELYICVASPIEGPGKEDFGDIDMLVTWEKAAYQGGRCAKTIPTAAAKNTYIDSAKRDFDDWDDAGTDDEEGQERSPSHSLTPRHNAREAIRAALGAEYFIFNKGGDHYAIPWPSCDADGTTDEGSKRYIQIDITICNSLQQMQWILFKHAHGDLWSILGTIIKPYTLTADGHALFLRNPDIEKFDKYKSKAKIRLTKDPAEILLFLGMDVARYSEPFASRQEMFEYAASCRLFRIWPEECDEESGQADSASSPVSMEPATPSSAVPDYTSSPTSREPVTPATTMEPDTPAVSEPKPGDGRGEPAKKKLKAKDKKRLKTRPAFRQWHEEFIPRCRAEGRFFREKTTWLKLTEEAFERFGVISWYKRVHLDVVRCRSEDRVMADVLKTIDDVVPVDLTNPQRCQFRGGLKKALKKIILEGDESFGVVPENELRDGLGLIIKDEVDKFVRKSWEEVGRAAMAKHQQRYEEHCRDTGKGKSQ</sequence>
<protein>
    <submittedName>
        <fullName evidence="2">Uncharacterized protein</fullName>
    </submittedName>
</protein>
<comment type="caution">
    <text evidence="2">The sequence shown here is derived from an EMBL/GenBank/DDBJ whole genome shotgun (WGS) entry which is preliminary data.</text>
</comment>
<feature type="compositionally biased region" description="Acidic residues" evidence="1">
    <location>
        <begin position="96"/>
        <end position="106"/>
    </location>
</feature>
<reference evidence="2 3" key="1">
    <citation type="journal article" date="2019" name="Sci. Rep.">
        <title>Colletotrichum shisoi sp. nov., an anthracnose pathogen of Perilla frutescens in Japan: molecular phylogenetic, morphological and genomic evidence.</title>
        <authorList>
            <person name="Gan P."/>
            <person name="Tsushima A."/>
            <person name="Hiroyama R."/>
            <person name="Narusaka M."/>
            <person name="Takano Y."/>
            <person name="Narusaka Y."/>
            <person name="Kawaradani M."/>
            <person name="Damm U."/>
            <person name="Shirasu K."/>
        </authorList>
    </citation>
    <scope>NUCLEOTIDE SEQUENCE [LARGE SCALE GENOMIC DNA]</scope>
    <source>
        <strain evidence="2 3">PG-2018a</strain>
    </source>
</reference>
<proteinExistence type="predicted"/>
<feature type="compositionally biased region" description="Basic and acidic residues" evidence="1">
    <location>
        <begin position="330"/>
        <end position="340"/>
    </location>
</feature>
<organism evidence="2 3">
    <name type="scientific">Colletotrichum shisoi</name>
    <dbReference type="NCBI Taxonomy" id="2078593"/>
    <lineage>
        <taxon>Eukaryota</taxon>
        <taxon>Fungi</taxon>
        <taxon>Dikarya</taxon>
        <taxon>Ascomycota</taxon>
        <taxon>Pezizomycotina</taxon>
        <taxon>Sordariomycetes</taxon>
        <taxon>Hypocreomycetidae</taxon>
        <taxon>Glomerellales</taxon>
        <taxon>Glomerellaceae</taxon>
        <taxon>Colletotrichum</taxon>
        <taxon>Colletotrichum destructivum species complex</taxon>
    </lineage>
</organism>
<feature type="region of interest" description="Disordered" evidence="1">
    <location>
        <begin position="96"/>
        <end position="118"/>
    </location>
</feature>
<evidence type="ECO:0000313" key="2">
    <source>
        <dbReference type="EMBL" id="TQN68346.1"/>
    </source>
</evidence>
<dbReference type="AlphaFoldDB" id="A0A5Q4BNP2"/>
<gene>
    <name evidence="2" type="ORF">CSHISOI_07102</name>
</gene>
<accession>A0A5Q4BNP2</accession>
<dbReference type="EMBL" id="PUHP01000719">
    <property type="protein sequence ID" value="TQN68346.1"/>
    <property type="molecule type" value="Genomic_DNA"/>
</dbReference>
<dbReference type="Proteomes" id="UP000326340">
    <property type="component" value="Unassembled WGS sequence"/>
</dbReference>
<name>A0A5Q4BNP2_9PEZI</name>
<evidence type="ECO:0000313" key="3">
    <source>
        <dbReference type="Proteomes" id="UP000326340"/>
    </source>
</evidence>